<accession>A0A2W2CJJ7</accession>
<dbReference type="SUPFAM" id="SSF63829">
    <property type="entry name" value="Calcium-dependent phosphotriesterase"/>
    <property type="match status" value="1"/>
</dbReference>
<dbReference type="Proteomes" id="UP000248627">
    <property type="component" value="Unassembled WGS sequence"/>
</dbReference>
<organism evidence="1 2">
    <name type="scientific">Micromonospora endophytica</name>
    <dbReference type="NCBI Taxonomy" id="515350"/>
    <lineage>
        <taxon>Bacteria</taxon>
        <taxon>Bacillati</taxon>
        <taxon>Actinomycetota</taxon>
        <taxon>Actinomycetes</taxon>
        <taxon>Micromonosporales</taxon>
        <taxon>Micromonosporaceae</taxon>
        <taxon>Micromonospora</taxon>
    </lineage>
</organism>
<dbReference type="InterPro" id="IPR011042">
    <property type="entry name" value="6-blade_b-propeller_TolB-like"/>
</dbReference>
<protein>
    <submittedName>
        <fullName evidence="1">Uncharacterized protein</fullName>
    </submittedName>
</protein>
<gene>
    <name evidence="1" type="ORF">C1I93_09925</name>
</gene>
<comment type="caution">
    <text evidence="1">The sequence shown here is derived from an EMBL/GenBank/DDBJ whole genome shotgun (WGS) entry which is preliminary data.</text>
</comment>
<evidence type="ECO:0000313" key="2">
    <source>
        <dbReference type="Proteomes" id="UP000248627"/>
    </source>
</evidence>
<reference evidence="1 2" key="1">
    <citation type="submission" date="2018-01" db="EMBL/GenBank/DDBJ databases">
        <title>Draft genome sequence of Jishengella endophytica.</title>
        <authorList>
            <person name="Sahin N."/>
            <person name="Ay H."/>
            <person name="Saygin H."/>
        </authorList>
    </citation>
    <scope>NUCLEOTIDE SEQUENCE [LARGE SCALE GENOMIC DNA]</scope>
    <source>
        <strain evidence="1 2">DSM 45430</strain>
    </source>
</reference>
<keyword evidence="2" id="KW-1185">Reference proteome</keyword>
<dbReference type="EMBL" id="POTX01000047">
    <property type="protein sequence ID" value="PZF98080.1"/>
    <property type="molecule type" value="Genomic_DNA"/>
</dbReference>
<dbReference type="OrthoDB" id="9768084at2"/>
<dbReference type="Gene3D" id="2.120.10.30">
    <property type="entry name" value="TolB, C-terminal domain"/>
    <property type="match status" value="1"/>
</dbReference>
<proteinExistence type="predicted"/>
<name>A0A2W2CJJ7_9ACTN</name>
<dbReference type="AlphaFoldDB" id="A0A2W2CJJ7"/>
<dbReference type="RefSeq" id="WP_111242952.1">
    <property type="nucleotide sequence ID" value="NZ_AP023358.1"/>
</dbReference>
<evidence type="ECO:0000313" key="1">
    <source>
        <dbReference type="EMBL" id="PZF98080.1"/>
    </source>
</evidence>
<sequence length="391" mass="41881">MTEATPTPTASDVDQLLPGLPVAKADQYTISILTADSSDKALREVQALMTSVLRVQGVSHLPAVHRVVDTSFLTTAHGPTGLESGDLLVVDQATGRINLLRDGASRPYLDVSSWCSAHLWDTATSSDRSRLYISLSGMRGPTANHVGIAGSSAVLEIDTRTGRLSRAFTAFDPVSGVPYVDRMLDLAGLVVTPDDQRVLACDFNNWQGNGRVIAIDLDSGDVSVLTDGLDQPSTLTVDGPDHVLVANTRQPHGKAGGGEIVRVNVHTGEKEVLANIAGVDASLIGVVRLPDGSFVATMSEGTQEKCVLVRVAADGSDHRVIFHPKPGFLGSGISSDGNSVWVAETLRRRVYQLDFDGNVERHIQVYDEVDENDLEFMFRGFDTIESVKVVP</sequence>